<accession>A3QCJ9</accession>
<dbReference type="HOGENOM" id="CLU_072501_0_0_6"/>
<sequence length="245" mass="27843">MRVICITQARMGSSRLPGKVLTPIANKPMLEYHIERVAQSHLIDTHIIATTIEDNDQAIADYCHTKQLQCFRGDEQDVLQRFYEAALSVGAEQEDIIIRLTGDCPLICPELIDQAIRKHQTGDPAQYTHISLAFFPRGFDVEVFSMHSLTLAFQHAHTQAQREHVTLFLYTQPDAKIVPIETGKASWGEFRLCVDEIDDLRLVEQIIQLLGENWLTADHKTICKLLTDNPELAQINKHVAQRIAH</sequence>
<dbReference type="GO" id="GO:0005829">
    <property type="term" value="C:cytosol"/>
    <property type="evidence" value="ECO:0007669"/>
    <property type="project" value="TreeGrafter"/>
</dbReference>
<evidence type="ECO:0000313" key="1">
    <source>
        <dbReference type="EMBL" id="ABO23197.1"/>
    </source>
</evidence>
<dbReference type="RefSeq" id="WP_011865129.1">
    <property type="nucleotide sequence ID" value="NC_009092.1"/>
</dbReference>
<dbReference type="InterPro" id="IPR029044">
    <property type="entry name" value="Nucleotide-diphossugar_trans"/>
</dbReference>
<dbReference type="eggNOG" id="COG1861">
    <property type="taxonomic scope" value="Bacteria"/>
</dbReference>
<dbReference type="EMBL" id="CP000606">
    <property type="protein sequence ID" value="ABO23197.1"/>
    <property type="molecule type" value="Genomic_DNA"/>
</dbReference>
<dbReference type="SUPFAM" id="SSF53448">
    <property type="entry name" value="Nucleotide-diphospho-sugar transferases"/>
    <property type="match status" value="1"/>
</dbReference>
<protein>
    <submittedName>
        <fullName evidence="1">Acylneuraminate cytidylyltransferase</fullName>
    </submittedName>
</protein>
<dbReference type="PANTHER" id="PTHR42866:SF1">
    <property type="entry name" value="SPORE COAT POLYSACCHARIDE BIOSYNTHESIS PROTEIN SPSF"/>
    <property type="match status" value="1"/>
</dbReference>
<dbReference type="KEGG" id="slo:Shew_1328"/>
<proteinExistence type="predicted"/>
<evidence type="ECO:0000313" key="2">
    <source>
        <dbReference type="Proteomes" id="UP000001558"/>
    </source>
</evidence>
<keyword evidence="2" id="KW-1185">Reference proteome</keyword>
<dbReference type="CDD" id="cd02518">
    <property type="entry name" value="GT2_SpsF"/>
    <property type="match status" value="1"/>
</dbReference>
<dbReference type="OrthoDB" id="9801052at2"/>
<dbReference type="AlphaFoldDB" id="A3QCJ9"/>
<dbReference type="PANTHER" id="PTHR42866">
    <property type="entry name" value="3-DEOXY-MANNO-OCTULOSONATE CYTIDYLYLTRANSFERASE"/>
    <property type="match status" value="1"/>
</dbReference>
<dbReference type="Proteomes" id="UP000001558">
    <property type="component" value="Chromosome"/>
</dbReference>
<reference evidence="1 2" key="1">
    <citation type="submission" date="2007-03" db="EMBL/GenBank/DDBJ databases">
        <title>Complete sequence of Shewanella loihica PV-4.</title>
        <authorList>
            <consortium name="US DOE Joint Genome Institute"/>
            <person name="Copeland A."/>
            <person name="Lucas S."/>
            <person name="Lapidus A."/>
            <person name="Barry K."/>
            <person name="Detter J.C."/>
            <person name="Glavina del Rio T."/>
            <person name="Hammon N."/>
            <person name="Israni S."/>
            <person name="Dalin E."/>
            <person name="Tice H."/>
            <person name="Pitluck S."/>
            <person name="Chain P."/>
            <person name="Malfatti S."/>
            <person name="Shin M."/>
            <person name="Vergez L."/>
            <person name="Schmutz J."/>
            <person name="Larimer F."/>
            <person name="Land M."/>
            <person name="Hauser L."/>
            <person name="Kyrpides N."/>
            <person name="Mikhailova N."/>
            <person name="Romine M.F."/>
            <person name="Serres G."/>
            <person name="Fredrickson J."/>
            <person name="Tiedje J."/>
            <person name="Richardson P."/>
        </authorList>
    </citation>
    <scope>NUCLEOTIDE SEQUENCE [LARGE SCALE GENOMIC DNA]</scope>
    <source>
        <strain evidence="2">ATCC BAA-1088 / PV-4</strain>
    </source>
</reference>
<dbReference type="GO" id="GO:0016779">
    <property type="term" value="F:nucleotidyltransferase activity"/>
    <property type="evidence" value="ECO:0007669"/>
    <property type="project" value="UniProtKB-KW"/>
</dbReference>
<keyword evidence="1" id="KW-0548">Nucleotidyltransferase</keyword>
<gene>
    <name evidence="1" type="ordered locus">Shew_1328</name>
</gene>
<dbReference type="STRING" id="323850.Shew_1328"/>
<dbReference type="InterPro" id="IPR003329">
    <property type="entry name" value="Cytidylyl_trans"/>
</dbReference>
<keyword evidence="1" id="KW-0808">Transferase</keyword>
<dbReference type="Pfam" id="PF02348">
    <property type="entry name" value="CTP_transf_3"/>
    <property type="match status" value="1"/>
</dbReference>
<organism evidence="1 2">
    <name type="scientific">Shewanella loihica (strain ATCC BAA-1088 / PV-4)</name>
    <dbReference type="NCBI Taxonomy" id="323850"/>
    <lineage>
        <taxon>Bacteria</taxon>
        <taxon>Pseudomonadati</taxon>
        <taxon>Pseudomonadota</taxon>
        <taxon>Gammaproteobacteria</taxon>
        <taxon>Alteromonadales</taxon>
        <taxon>Shewanellaceae</taxon>
        <taxon>Shewanella</taxon>
    </lineage>
</organism>
<dbReference type="Gene3D" id="3.90.550.10">
    <property type="entry name" value="Spore Coat Polysaccharide Biosynthesis Protein SpsA, Chain A"/>
    <property type="match status" value="1"/>
</dbReference>
<name>A3QCJ9_SHELP</name>